<comment type="caution">
    <text evidence="2">The sequence shown here is derived from an EMBL/GenBank/DDBJ whole genome shotgun (WGS) entry which is preliminary data.</text>
</comment>
<protein>
    <submittedName>
        <fullName evidence="2">Uncharacterized protein</fullName>
    </submittedName>
</protein>
<sequence>MVPENVWKQEYADYVRVWPDSVFTEDTLKQRLRETLDEIETGRSNEKGGSTSLQSDNIFEKIRQTNGHATRNLLMTRSDIIQPAVNADLPEVSNKPKNSMDASPATNSANSNYSNIKRVVLSEIRKNFCIRREECRHGYQE</sequence>
<evidence type="ECO:0000256" key="1">
    <source>
        <dbReference type="SAM" id="MobiDB-lite"/>
    </source>
</evidence>
<organism evidence="2 3">
    <name type="scientific">Riccia fluitans</name>
    <dbReference type="NCBI Taxonomy" id="41844"/>
    <lineage>
        <taxon>Eukaryota</taxon>
        <taxon>Viridiplantae</taxon>
        <taxon>Streptophyta</taxon>
        <taxon>Embryophyta</taxon>
        <taxon>Marchantiophyta</taxon>
        <taxon>Marchantiopsida</taxon>
        <taxon>Marchantiidae</taxon>
        <taxon>Marchantiales</taxon>
        <taxon>Ricciaceae</taxon>
        <taxon>Riccia</taxon>
    </lineage>
</organism>
<feature type="compositionally biased region" description="Polar residues" evidence="1">
    <location>
        <begin position="95"/>
        <end position="111"/>
    </location>
</feature>
<feature type="region of interest" description="Disordered" evidence="1">
    <location>
        <begin position="86"/>
        <end position="111"/>
    </location>
</feature>
<reference evidence="2 3" key="1">
    <citation type="submission" date="2024-09" db="EMBL/GenBank/DDBJ databases">
        <title>Chromosome-scale assembly of Riccia fluitans.</title>
        <authorList>
            <person name="Paukszto L."/>
            <person name="Sawicki J."/>
            <person name="Karawczyk K."/>
            <person name="Piernik-Szablinska J."/>
            <person name="Szczecinska M."/>
            <person name="Mazdziarz M."/>
        </authorList>
    </citation>
    <scope>NUCLEOTIDE SEQUENCE [LARGE SCALE GENOMIC DNA]</scope>
    <source>
        <strain evidence="2">Rf_01</strain>
        <tissue evidence="2">Aerial parts of the thallus</tissue>
    </source>
</reference>
<dbReference type="EMBL" id="JBHFFA010000002">
    <property type="protein sequence ID" value="KAL2643144.1"/>
    <property type="molecule type" value="Genomic_DNA"/>
</dbReference>
<dbReference type="AlphaFoldDB" id="A0ABD1Z8A6"/>
<keyword evidence="3" id="KW-1185">Reference proteome</keyword>
<evidence type="ECO:0000313" key="3">
    <source>
        <dbReference type="Proteomes" id="UP001605036"/>
    </source>
</evidence>
<dbReference type="Proteomes" id="UP001605036">
    <property type="component" value="Unassembled WGS sequence"/>
</dbReference>
<name>A0ABD1Z8A6_9MARC</name>
<proteinExistence type="predicted"/>
<evidence type="ECO:0000313" key="2">
    <source>
        <dbReference type="EMBL" id="KAL2643144.1"/>
    </source>
</evidence>
<accession>A0ABD1Z8A6</accession>
<gene>
    <name evidence="2" type="ORF">R1flu_010731</name>
</gene>